<reference evidence="2 3" key="1">
    <citation type="submission" date="2024-06" db="EMBL/GenBank/DDBJ databases">
        <title>A chromosome level genome sequence of Diviner's sage (Salvia divinorum).</title>
        <authorList>
            <person name="Ford S.A."/>
            <person name="Ro D.-K."/>
            <person name="Ness R.W."/>
            <person name="Phillips M.A."/>
        </authorList>
    </citation>
    <scope>NUCLEOTIDE SEQUENCE [LARGE SCALE GENOMIC DNA]</scope>
    <source>
        <strain evidence="2">SAF-2024a</strain>
        <tissue evidence="2">Leaf</tissue>
    </source>
</reference>
<dbReference type="Pfam" id="PF13259">
    <property type="entry name" value="clamp_Gag1-like"/>
    <property type="match status" value="2"/>
</dbReference>
<name>A0ABD1I8K1_SALDI</name>
<proteinExistence type="predicted"/>
<feature type="domain" description="Gag1-like clamp" evidence="1">
    <location>
        <begin position="69"/>
        <end position="101"/>
    </location>
</feature>
<protein>
    <recommendedName>
        <fullName evidence="1">Gag1-like clamp domain-containing protein</fullName>
    </recommendedName>
</protein>
<evidence type="ECO:0000313" key="3">
    <source>
        <dbReference type="Proteomes" id="UP001567538"/>
    </source>
</evidence>
<evidence type="ECO:0000313" key="2">
    <source>
        <dbReference type="EMBL" id="KAL1565048.1"/>
    </source>
</evidence>
<dbReference type="Proteomes" id="UP001567538">
    <property type="component" value="Unassembled WGS sequence"/>
</dbReference>
<dbReference type="PANTHER" id="PTHR33373">
    <property type="entry name" value="OS07G0479600 PROTEIN"/>
    <property type="match status" value="1"/>
</dbReference>
<dbReference type="EMBL" id="JBEAFC010000003">
    <property type="protein sequence ID" value="KAL1565048.1"/>
    <property type="molecule type" value="Genomic_DNA"/>
</dbReference>
<comment type="caution">
    <text evidence="2">The sequence shown here is derived from an EMBL/GenBank/DDBJ whole genome shotgun (WGS) entry which is preliminary data.</text>
</comment>
<dbReference type="InterPro" id="IPR025124">
    <property type="entry name" value="Gag1-like_clamp"/>
</dbReference>
<dbReference type="AlphaFoldDB" id="A0ABD1I8K1"/>
<keyword evidence="3" id="KW-1185">Reference proteome</keyword>
<feature type="domain" description="Gag1-like clamp" evidence="1">
    <location>
        <begin position="15"/>
        <end position="49"/>
    </location>
</feature>
<dbReference type="PANTHER" id="PTHR33373:SF1">
    <property type="entry name" value="DUF4050 DOMAIN-CONTAINING PROTEIN"/>
    <property type="match status" value="1"/>
</dbReference>
<sequence>MLTVEHADEGVVCSKEKTEFANHGLILWNESREKWIGDKKITTRSQLLRSLKLRKLQLFCVNSSKGMHRMLRSTEPFPRPVPLGEMVDFLVNVWDGEGMYDMF</sequence>
<organism evidence="2 3">
    <name type="scientific">Salvia divinorum</name>
    <name type="common">Maria pastora</name>
    <name type="synonym">Diviner's sage</name>
    <dbReference type="NCBI Taxonomy" id="28513"/>
    <lineage>
        <taxon>Eukaryota</taxon>
        <taxon>Viridiplantae</taxon>
        <taxon>Streptophyta</taxon>
        <taxon>Embryophyta</taxon>
        <taxon>Tracheophyta</taxon>
        <taxon>Spermatophyta</taxon>
        <taxon>Magnoliopsida</taxon>
        <taxon>eudicotyledons</taxon>
        <taxon>Gunneridae</taxon>
        <taxon>Pentapetalae</taxon>
        <taxon>asterids</taxon>
        <taxon>lamiids</taxon>
        <taxon>Lamiales</taxon>
        <taxon>Lamiaceae</taxon>
        <taxon>Nepetoideae</taxon>
        <taxon>Mentheae</taxon>
        <taxon>Salviinae</taxon>
        <taxon>Salvia</taxon>
        <taxon>Salvia subgen. Calosphace</taxon>
    </lineage>
</organism>
<gene>
    <name evidence="2" type="ORF">AAHA92_07317</name>
</gene>
<evidence type="ECO:0000259" key="1">
    <source>
        <dbReference type="Pfam" id="PF13259"/>
    </source>
</evidence>
<accession>A0ABD1I8K1</accession>